<dbReference type="GeneID" id="20351428"/>
<accession>J3PBU8</accession>
<evidence type="ECO:0000313" key="7">
    <source>
        <dbReference type="EnsemblFungi" id="EJT71716"/>
    </source>
</evidence>
<dbReference type="GO" id="GO:0016020">
    <property type="term" value="C:membrane"/>
    <property type="evidence" value="ECO:0007669"/>
    <property type="project" value="GOC"/>
</dbReference>
<dbReference type="GO" id="GO:0004348">
    <property type="term" value="F:glucosylceramidase activity"/>
    <property type="evidence" value="ECO:0007669"/>
    <property type="project" value="InterPro"/>
</dbReference>
<proteinExistence type="inferred from homology"/>
<dbReference type="InterPro" id="IPR033453">
    <property type="entry name" value="Glyco_hydro_30_TIM-barrel"/>
</dbReference>
<dbReference type="InterPro" id="IPR017853">
    <property type="entry name" value="GH"/>
</dbReference>
<dbReference type="STRING" id="644352.J3PBU8"/>
<keyword evidence="8" id="KW-1185">Reference proteome</keyword>
<dbReference type="InterPro" id="IPR013780">
    <property type="entry name" value="Glyco_hydro_b"/>
</dbReference>
<keyword evidence="3 4" id="KW-0378">Hydrolase</keyword>
<dbReference type="GO" id="GO:0006680">
    <property type="term" value="P:glucosylceramide catabolic process"/>
    <property type="evidence" value="ECO:0007669"/>
    <property type="project" value="TreeGrafter"/>
</dbReference>
<evidence type="ECO:0000256" key="1">
    <source>
        <dbReference type="ARBA" id="ARBA00005382"/>
    </source>
</evidence>
<dbReference type="RefSeq" id="XP_009227113.1">
    <property type="nucleotide sequence ID" value="XM_009228849.1"/>
</dbReference>
<evidence type="ECO:0000313" key="8">
    <source>
        <dbReference type="Proteomes" id="UP000006039"/>
    </source>
</evidence>
<keyword evidence="4" id="KW-0326">Glycosidase</keyword>
<organism evidence="6">
    <name type="scientific">Gaeumannomyces tritici (strain R3-111a-1)</name>
    <name type="common">Wheat and barley take-all root rot fungus</name>
    <name type="synonym">Gaeumannomyces graminis var. tritici</name>
    <dbReference type="NCBI Taxonomy" id="644352"/>
    <lineage>
        <taxon>Eukaryota</taxon>
        <taxon>Fungi</taxon>
        <taxon>Dikarya</taxon>
        <taxon>Ascomycota</taxon>
        <taxon>Pezizomycotina</taxon>
        <taxon>Sordariomycetes</taxon>
        <taxon>Sordariomycetidae</taxon>
        <taxon>Magnaporthales</taxon>
        <taxon>Magnaporthaceae</taxon>
        <taxon>Gaeumannomyces</taxon>
    </lineage>
</organism>
<dbReference type="eggNOG" id="KOG2566">
    <property type="taxonomic scope" value="Eukaryota"/>
</dbReference>
<name>J3PBU8_GAET3</name>
<evidence type="ECO:0000256" key="3">
    <source>
        <dbReference type="ARBA" id="ARBA00022801"/>
    </source>
</evidence>
<dbReference type="Gene3D" id="2.60.40.1180">
    <property type="entry name" value="Golgi alpha-mannosidase II"/>
    <property type="match status" value="1"/>
</dbReference>
<protein>
    <submittedName>
        <fullName evidence="6">Endo-1,6-beta-D-glucanase</fullName>
    </submittedName>
</protein>
<reference evidence="8" key="1">
    <citation type="submission" date="2010-07" db="EMBL/GenBank/DDBJ databases">
        <title>The genome sequence of Gaeumannomyces graminis var. tritici strain R3-111a-1.</title>
        <authorList>
            <consortium name="The Broad Institute Genome Sequencing Platform"/>
            <person name="Ma L.-J."/>
            <person name="Dead R."/>
            <person name="Young S."/>
            <person name="Zeng Q."/>
            <person name="Koehrsen M."/>
            <person name="Alvarado L."/>
            <person name="Berlin A."/>
            <person name="Chapman S.B."/>
            <person name="Chen Z."/>
            <person name="Freedman E."/>
            <person name="Gellesch M."/>
            <person name="Goldberg J."/>
            <person name="Griggs A."/>
            <person name="Gujja S."/>
            <person name="Heilman E.R."/>
            <person name="Heiman D."/>
            <person name="Hepburn T."/>
            <person name="Howarth C."/>
            <person name="Jen D."/>
            <person name="Larson L."/>
            <person name="Mehta T."/>
            <person name="Neiman D."/>
            <person name="Pearson M."/>
            <person name="Roberts A."/>
            <person name="Saif S."/>
            <person name="Shea T."/>
            <person name="Shenoy N."/>
            <person name="Sisk P."/>
            <person name="Stolte C."/>
            <person name="Sykes S."/>
            <person name="Walk T."/>
            <person name="White J."/>
            <person name="Yandava C."/>
            <person name="Haas B."/>
            <person name="Nusbaum C."/>
            <person name="Birren B."/>
        </authorList>
    </citation>
    <scope>NUCLEOTIDE SEQUENCE [LARGE SCALE GENOMIC DNA]</scope>
    <source>
        <strain evidence="8">R3-111a-1</strain>
    </source>
</reference>
<evidence type="ECO:0000256" key="2">
    <source>
        <dbReference type="ARBA" id="ARBA00022729"/>
    </source>
</evidence>
<feature type="domain" description="Glycosyl hydrolase family 30 TIM-barrel" evidence="5">
    <location>
        <begin position="4"/>
        <end position="303"/>
    </location>
</feature>
<evidence type="ECO:0000259" key="5">
    <source>
        <dbReference type="Pfam" id="PF02055"/>
    </source>
</evidence>
<dbReference type="Pfam" id="PF02055">
    <property type="entry name" value="Glyco_hydro_30"/>
    <property type="match status" value="1"/>
</dbReference>
<dbReference type="Gene3D" id="3.20.20.80">
    <property type="entry name" value="Glycosidases"/>
    <property type="match status" value="1"/>
</dbReference>
<reference evidence="7" key="4">
    <citation type="journal article" date="2015" name="G3 (Bethesda)">
        <title>Genome sequences of three phytopathogenic species of the Magnaporthaceae family of fungi.</title>
        <authorList>
            <person name="Okagaki L.H."/>
            <person name="Nunes C.C."/>
            <person name="Sailsbery J."/>
            <person name="Clay B."/>
            <person name="Brown D."/>
            <person name="John T."/>
            <person name="Oh Y."/>
            <person name="Young N."/>
            <person name="Fitzgerald M."/>
            <person name="Haas B.J."/>
            <person name="Zeng Q."/>
            <person name="Young S."/>
            <person name="Adiconis X."/>
            <person name="Fan L."/>
            <person name="Levin J.Z."/>
            <person name="Mitchell T.K."/>
            <person name="Okubara P.A."/>
            <person name="Farman M.L."/>
            <person name="Kohn L.M."/>
            <person name="Birren B."/>
            <person name="Ma L.-J."/>
            <person name="Dean R.A."/>
        </authorList>
    </citation>
    <scope>NUCLEOTIDE SEQUENCE</scope>
    <source>
        <strain evidence="7">R3-111a-1</strain>
    </source>
</reference>
<reference evidence="7" key="5">
    <citation type="submission" date="2018-04" db="UniProtKB">
        <authorList>
            <consortium name="EnsemblFungi"/>
        </authorList>
    </citation>
    <scope>IDENTIFICATION</scope>
    <source>
        <strain evidence="7">R3-111a-1</strain>
    </source>
</reference>
<evidence type="ECO:0000313" key="6">
    <source>
        <dbReference type="EMBL" id="EJT71716.1"/>
    </source>
</evidence>
<dbReference type="EnsemblFungi" id="EJT71716">
    <property type="protein sequence ID" value="EJT71716"/>
    <property type="gene ID" value="GGTG_10970"/>
</dbReference>
<reference evidence="6" key="3">
    <citation type="submission" date="2010-09" db="EMBL/GenBank/DDBJ databases">
        <title>Annotation of Gaeumannomyces graminis var. tritici R3-111a-1.</title>
        <authorList>
            <consortium name="The Broad Institute Genome Sequencing Platform"/>
            <person name="Ma L.-J."/>
            <person name="Dead R."/>
            <person name="Young S.K."/>
            <person name="Zeng Q."/>
            <person name="Gargeya S."/>
            <person name="Fitzgerald M."/>
            <person name="Haas B."/>
            <person name="Abouelleil A."/>
            <person name="Alvarado L."/>
            <person name="Arachchi H.M."/>
            <person name="Berlin A."/>
            <person name="Brown A."/>
            <person name="Chapman S.B."/>
            <person name="Chen Z."/>
            <person name="Dunbar C."/>
            <person name="Freedman E."/>
            <person name="Gearin G."/>
            <person name="Gellesch M."/>
            <person name="Goldberg J."/>
            <person name="Griggs A."/>
            <person name="Gujja S."/>
            <person name="Heiman D."/>
            <person name="Howarth C."/>
            <person name="Larson L."/>
            <person name="Lui A."/>
            <person name="MacDonald P.J.P."/>
            <person name="Mehta T."/>
            <person name="Montmayeur A."/>
            <person name="Murphy C."/>
            <person name="Neiman D."/>
            <person name="Pearson M."/>
            <person name="Priest M."/>
            <person name="Roberts A."/>
            <person name="Saif S."/>
            <person name="Shea T."/>
            <person name="Shenoy N."/>
            <person name="Sisk P."/>
            <person name="Stolte C."/>
            <person name="Sykes S."/>
            <person name="Yandava C."/>
            <person name="Wortman J."/>
            <person name="Nusbaum C."/>
            <person name="Birren B."/>
        </authorList>
    </citation>
    <scope>NUCLEOTIDE SEQUENCE</scope>
    <source>
        <strain evidence="6">R3-111a-1</strain>
    </source>
</reference>
<dbReference type="OrthoDB" id="2160638at2759"/>
<comment type="similarity">
    <text evidence="1 4">Belongs to the glycosyl hydrolase 30 family.</text>
</comment>
<dbReference type="PANTHER" id="PTHR11069:SF23">
    <property type="entry name" value="LYSOSOMAL ACID GLUCOSYLCERAMIDASE"/>
    <property type="match status" value="1"/>
</dbReference>
<dbReference type="InterPro" id="IPR001139">
    <property type="entry name" value="Glyco_hydro_30"/>
</dbReference>
<evidence type="ECO:0000256" key="4">
    <source>
        <dbReference type="RuleBase" id="RU361188"/>
    </source>
</evidence>
<dbReference type="PANTHER" id="PTHR11069">
    <property type="entry name" value="GLUCOSYLCERAMIDASE"/>
    <property type="match status" value="1"/>
</dbReference>
<gene>
    <name evidence="7" type="primary">20351428</name>
    <name evidence="6" type="ORF">GGTG_10970</name>
</gene>
<reference evidence="6" key="2">
    <citation type="submission" date="2010-07" db="EMBL/GenBank/DDBJ databases">
        <authorList>
            <consortium name="The Broad Institute Genome Sequencing Platform"/>
            <consortium name="Broad Institute Genome Sequencing Center for Infectious Disease"/>
            <person name="Ma L.-J."/>
            <person name="Dead R."/>
            <person name="Young S."/>
            <person name="Zeng Q."/>
            <person name="Koehrsen M."/>
            <person name="Alvarado L."/>
            <person name="Berlin A."/>
            <person name="Chapman S.B."/>
            <person name="Chen Z."/>
            <person name="Freedman E."/>
            <person name="Gellesch M."/>
            <person name="Goldberg J."/>
            <person name="Griggs A."/>
            <person name="Gujja S."/>
            <person name="Heilman E.R."/>
            <person name="Heiman D."/>
            <person name="Hepburn T."/>
            <person name="Howarth C."/>
            <person name="Jen D."/>
            <person name="Larson L."/>
            <person name="Mehta T."/>
            <person name="Neiman D."/>
            <person name="Pearson M."/>
            <person name="Roberts A."/>
            <person name="Saif S."/>
            <person name="Shea T."/>
            <person name="Shenoy N."/>
            <person name="Sisk P."/>
            <person name="Stolte C."/>
            <person name="Sykes S."/>
            <person name="Walk T."/>
            <person name="White J."/>
            <person name="Yandava C."/>
            <person name="Haas B."/>
            <person name="Nusbaum C."/>
            <person name="Birren B."/>
        </authorList>
    </citation>
    <scope>NUCLEOTIDE SEQUENCE</scope>
    <source>
        <strain evidence="6">R3-111a-1</strain>
    </source>
</reference>
<sequence>MTPEGANFNLMRHTIGSSDLSAAPAYTYADNGGKPDPNLDSFDLGDRGRRMAAMLGEMKRMQPSMVLVGTPWAPPAWMQRQENVSSVLKNTLDPQYYTQFANYLIKYLTAYKDEGVEVNAITIQNEPVRNEPGTPSLFVSEDEASRLIRDSIAPAIKSSGLGTPIWIGDQNTDQIQYARSVLIGNGAAPLAAVAWHCYAPGENWTALSAFKRTVPGILQYMTECWTSELYTKWNQASWFTIGPLRNWASGSIARALGTFSAKGPRLGLKGSCEACTGLFTVDAESGTFELRPDFFMMAQYSRFLPRGARILRDSGSSMDGDDESGIESVAALLSDRRRVVVVENRFSQRMKVVLTTRSGQVWTGHVTPRSVTTWLLPSRQERGSAAAVQPPFALLFALVIGVAVCLV</sequence>
<dbReference type="VEuPathDB" id="FungiDB:GGTG_10970"/>
<dbReference type="EMBL" id="GL385400">
    <property type="protein sequence ID" value="EJT71716.1"/>
    <property type="molecule type" value="Genomic_DNA"/>
</dbReference>
<dbReference type="Proteomes" id="UP000006039">
    <property type="component" value="Unassembled WGS sequence"/>
</dbReference>
<dbReference type="AlphaFoldDB" id="J3PBU8"/>
<dbReference type="HOGENOM" id="CLU_014379_3_1_1"/>
<keyword evidence="2" id="KW-0732">Signal</keyword>
<dbReference type="SUPFAM" id="SSF51445">
    <property type="entry name" value="(Trans)glycosidases"/>
    <property type="match status" value="1"/>
</dbReference>